<organism evidence="7 8">
    <name type="scientific">Limulus polyphemus</name>
    <name type="common">Atlantic horseshoe crab</name>
    <dbReference type="NCBI Taxonomy" id="6850"/>
    <lineage>
        <taxon>Eukaryota</taxon>
        <taxon>Metazoa</taxon>
        <taxon>Ecdysozoa</taxon>
        <taxon>Arthropoda</taxon>
        <taxon>Chelicerata</taxon>
        <taxon>Merostomata</taxon>
        <taxon>Xiphosura</taxon>
        <taxon>Limulidae</taxon>
        <taxon>Limulus</taxon>
    </lineage>
</organism>
<feature type="transmembrane region" description="Helical" evidence="6">
    <location>
        <begin position="141"/>
        <end position="164"/>
    </location>
</feature>
<evidence type="ECO:0000256" key="1">
    <source>
        <dbReference type="ARBA" id="ARBA00004141"/>
    </source>
</evidence>
<dbReference type="PANTHER" id="PTHR43243">
    <property type="entry name" value="INNER MEMBRANE TRANSPORTER YGJI-RELATED"/>
    <property type="match status" value="1"/>
</dbReference>
<dbReference type="Gene3D" id="1.20.1740.10">
    <property type="entry name" value="Amino acid/polyamine transporter I"/>
    <property type="match status" value="1"/>
</dbReference>
<evidence type="ECO:0000313" key="8">
    <source>
        <dbReference type="RefSeq" id="XP_013792938.1"/>
    </source>
</evidence>
<feature type="transmembrane region" description="Helical" evidence="6">
    <location>
        <begin position="458"/>
        <end position="479"/>
    </location>
</feature>
<feature type="transmembrane region" description="Helical" evidence="6">
    <location>
        <begin position="85"/>
        <end position="104"/>
    </location>
</feature>
<protein>
    <submittedName>
        <fullName evidence="8">High affinity cationic amino acid transporter 1-like</fullName>
    </submittedName>
</protein>
<sequence>LCYSELATRFPLGGSAYVYTYATTGEFCAFVIGWSMVLEYTLGAALAAKTWSQYVDVVTNGSLSRAMNDWIGVLSVPGFDTSPDIPAVLVILIVTVGVVGKVKLGCIINNALVFINLLVITGVILVGMFNMDAENWITGAGFFQFGLGGLITGATLCFYAFIGYDIIATSTGEMEHRSKVLPGSVSLTFLIGLVASFITAASITLVVPSSLLEKRGPLLQAFDIRKIHGMKFFVIIGANCGLLSSTGACLFALSRVQHSLANDGLLFSFLSRYNNNTGTSWWASLTSSLLSAIVAVFCDSTGLLNMLGMGTLVAYSSVAVSVLCLRYGASERLPLELGELSRESTLTLPLGGTSNTYLSQVNSSTQTHGLNSTKEDGPVAQTPSSTPINEAWETVNACTPSTDQIGETAIMVGTVQRDYGAVQPRTMSVEFVNENYVSSLSDLTSLGYQKQEPNRKSVTTSAAMVATIFSLAAIMGLLTMHAPLLGHENRWWLEVVVCVMFVAVITCVGVLLRQPRHRPRIRNGVACIPFLPICAIWICVHLMTCLSYTAWVTFLVWDLI</sequence>
<evidence type="ECO:0000256" key="3">
    <source>
        <dbReference type="ARBA" id="ARBA00022989"/>
    </source>
</evidence>
<feature type="transmembrane region" description="Helical" evidence="6">
    <location>
        <begin position="303"/>
        <end position="325"/>
    </location>
</feature>
<accession>A0ABM1C295</accession>
<evidence type="ECO:0000256" key="4">
    <source>
        <dbReference type="ARBA" id="ARBA00023136"/>
    </source>
</evidence>
<evidence type="ECO:0000256" key="2">
    <source>
        <dbReference type="ARBA" id="ARBA00022692"/>
    </source>
</evidence>
<feature type="region of interest" description="Disordered" evidence="5">
    <location>
        <begin position="363"/>
        <end position="385"/>
    </location>
</feature>
<evidence type="ECO:0000313" key="7">
    <source>
        <dbReference type="Proteomes" id="UP000694941"/>
    </source>
</evidence>
<keyword evidence="2 6" id="KW-0812">Transmembrane</keyword>
<dbReference type="Proteomes" id="UP000694941">
    <property type="component" value="Unplaced"/>
</dbReference>
<comment type="subcellular location">
    <subcellularLocation>
        <location evidence="1">Membrane</location>
        <topology evidence="1">Multi-pass membrane protein</topology>
    </subcellularLocation>
</comment>
<feature type="compositionally biased region" description="Polar residues" evidence="5">
    <location>
        <begin position="363"/>
        <end position="372"/>
    </location>
</feature>
<dbReference type="RefSeq" id="XP_013792938.1">
    <property type="nucleotide sequence ID" value="XM_013937484.1"/>
</dbReference>
<feature type="transmembrane region" description="Helical" evidence="6">
    <location>
        <begin position="232"/>
        <end position="253"/>
    </location>
</feature>
<proteinExistence type="predicted"/>
<feature type="transmembrane region" description="Helical" evidence="6">
    <location>
        <begin position="279"/>
        <end position="297"/>
    </location>
</feature>
<dbReference type="InterPro" id="IPR002293">
    <property type="entry name" value="AA/rel_permease1"/>
</dbReference>
<dbReference type="Pfam" id="PF13520">
    <property type="entry name" value="AA_permease_2"/>
    <property type="match status" value="1"/>
</dbReference>
<feature type="non-terminal residue" evidence="8">
    <location>
        <position position="1"/>
    </location>
</feature>
<name>A0ABM1C295_LIMPO</name>
<gene>
    <name evidence="8" type="primary">LOC106476867</name>
</gene>
<feature type="transmembrane region" description="Helical" evidence="6">
    <location>
        <begin position="111"/>
        <end position="129"/>
    </location>
</feature>
<reference evidence="8" key="1">
    <citation type="submission" date="2025-08" db="UniProtKB">
        <authorList>
            <consortium name="RefSeq"/>
        </authorList>
    </citation>
    <scope>IDENTIFICATION</scope>
    <source>
        <tissue evidence="8">Muscle</tissue>
    </source>
</reference>
<keyword evidence="3 6" id="KW-1133">Transmembrane helix</keyword>
<feature type="transmembrane region" description="Helical" evidence="6">
    <location>
        <begin position="524"/>
        <end position="557"/>
    </location>
</feature>
<feature type="transmembrane region" description="Helical" evidence="6">
    <location>
        <begin position="491"/>
        <end position="512"/>
    </location>
</feature>
<feature type="non-terminal residue" evidence="8">
    <location>
        <position position="560"/>
    </location>
</feature>
<keyword evidence="7" id="KW-1185">Reference proteome</keyword>
<dbReference type="PANTHER" id="PTHR43243:SF105">
    <property type="entry name" value="CATIONIC AMINO ACID TRANSPORTER C-TERMINAL DOMAIN-CONTAINING PROTEIN"/>
    <property type="match status" value="1"/>
</dbReference>
<evidence type="ECO:0000256" key="5">
    <source>
        <dbReference type="SAM" id="MobiDB-lite"/>
    </source>
</evidence>
<feature type="transmembrane region" description="Helical" evidence="6">
    <location>
        <begin position="185"/>
        <end position="212"/>
    </location>
</feature>
<dbReference type="GeneID" id="106476867"/>
<keyword evidence="4 6" id="KW-0472">Membrane</keyword>
<evidence type="ECO:0000256" key="6">
    <source>
        <dbReference type="SAM" id="Phobius"/>
    </source>
</evidence>